<organism evidence="9 10">
    <name type="scientific">Mesorhabditis spiculigera</name>
    <dbReference type="NCBI Taxonomy" id="96644"/>
    <lineage>
        <taxon>Eukaryota</taxon>
        <taxon>Metazoa</taxon>
        <taxon>Ecdysozoa</taxon>
        <taxon>Nematoda</taxon>
        <taxon>Chromadorea</taxon>
        <taxon>Rhabditida</taxon>
        <taxon>Rhabditina</taxon>
        <taxon>Rhabditomorpha</taxon>
        <taxon>Rhabditoidea</taxon>
        <taxon>Rhabditidae</taxon>
        <taxon>Mesorhabditinae</taxon>
        <taxon>Mesorhabditis</taxon>
    </lineage>
</organism>
<name>A0AA36FVK8_9BILA</name>
<dbReference type="InterPro" id="IPR012496">
    <property type="entry name" value="TMC_dom"/>
</dbReference>
<comment type="caution">
    <text evidence="9">The sequence shown here is derived from an EMBL/GenBank/DDBJ whole genome shotgun (WGS) entry which is preliminary data.</text>
</comment>
<feature type="non-terminal residue" evidence="9">
    <location>
        <position position="1031"/>
    </location>
</feature>
<evidence type="ECO:0000313" key="9">
    <source>
        <dbReference type="EMBL" id="CAJ0563978.1"/>
    </source>
</evidence>
<feature type="transmembrane region" description="Helical" evidence="7">
    <location>
        <begin position="211"/>
        <end position="232"/>
    </location>
</feature>
<keyword evidence="4 7" id="KW-1133">Transmembrane helix</keyword>
<sequence length="1031" mass="119173">MRRCLGRLGLRDASPDEEESRLNSRTDGATDGRLDTRNDGSTHSRSDHDGPTSMSTESREEESSRLSRRSSVLVDLLALFRRSSSFHIKSHRIRGSNDEMDEDGDEDDSHNMTKDKILEAIRYKKEIIGNLKKQPWNMKRKRRTLIVARRHLQRQEAKVSRIQLWKSELGRRFTQFNRWSNNLKIYLIPWEAKIKRIESHYGSVVSSYFTFLRWILGINVVMSMIMGLFVIFPEWLADARAPVGSDRYNRTMSLKVMPADVRKHADELMMIWDFGGYFQYSHLFYGFYSRETYFGDTIQYRVPVAYFLVNILILAYSFFIILRKMASNSRTSKLSSGKTEQYVFNWKSWTGWDYTIGNAETASNVVMANVIKFREAIAEFNVKLKSKVQFLQILQRILANLLIVSLLVFSGWAIDAVSKIKEKDTFIKQNAVPIVVSFITLIFPNVFEIIGKMEKLHPRTALRFQLVRVSALYIVNFYTFFLSLLELLTKIDADRDQLKAKYMANLQNDLANSKALYQVGHRSLRHLLGLVDRLPTMMSALAPGTTVMADYGPFAVQSPRAAVTNNGQMASQNVTVFSYKPIGPSTHFNYSQMEQITFPIAATMAPKMASSWTNLHEDLCWETRIGQEISKVVTMDLLMTVLAILVIDFFRGLFIRYTNLWWCWNLEKTFPEYGEFKVAENVLHLVNNQGMIWLGLFFVPMLPFLNNLKLIIIMYIRASSNFYLFLLLVMLFICTVPVGYVIASKEPSKNCGPFKNQRHFYTVILDVLNDNLPGSVVEAIQYMSSPGIIIPTLLLLLLIIYFLFALVRGLKEANHDLTKQLTQERTEEKKKIFELAGGRKQREQKLLERRKKNLEKRTNAIKTYSSDEESHRISKMSNNSARHFVPSLGSVSEVDGTDGEDEFEKEEQREEAAAQPVKLTWKQNFLVCIGLADRREYARRPIFYDPRTDDEEEEDEDRDIEAQNRHSGFYTSPDEDQHDIENSDGERRNLLHPGNVRHLGCWKQKITVAFWIKISKTFPKDVKIASALKIT</sequence>
<evidence type="ECO:0000256" key="7">
    <source>
        <dbReference type="SAM" id="Phobius"/>
    </source>
</evidence>
<evidence type="ECO:0000256" key="6">
    <source>
        <dbReference type="SAM" id="MobiDB-lite"/>
    </source>
</evidence>
<feature type="transmembrane region" description="Helical" evidence="7">
    <location>
        <begin position="300"/>
        <end position="322"/>
    </location>
</feature>
<feature type="transmembrane region" description="Helical" evidence="7">
    <location>
        <begin position="397"/>
        <end position="418"/>
    </location>
</feature>
<evidence type="ECO:0000256" key="3">
    <source>
        <dbReference type="ARBA" id="ARBA00022692"/>
    </source>
</evidence>
<proteinExistence type="inferred from homology"/>
<keyword evidence="3 7" id="KW-0812">Transmembrane</keyword>
<feature type="transmembrane region" description="Helical" evidence="7">
    <location>
        <begin position="430"/>
        <end position="450"/>
    </location>
</feature>
<dbReference type="AlphaFoldDB" id="A0AA36FVK8"/>
<dbReference type="GO" id="GO:0008381">
    <property type="term" value="F:mechanosensitive monoatomic ion channel activity"/>
    <property type="evidence" value="ECO:0007669"/>
    <property type="project" value="TreeGrafter"/>
</dbReference>
<feature type="transmembrane region" description="Helical" evidence="7">
    <location>
        <begin position="722"/>
        <end position="743"/>
    </location>
</feature>
<keyword evidence="5 7" id="KW-0472">Membrane</keyword>
<dbReference type="Proteomes" id="UP001177023">
    <property type="component" value="Unassembled WGS sequence"/>
</dbReference>
<keyword evidence="10" id="KW-1185">Reference proteome</keyword>
<feature type="region of interest" description="Disordered" evidence="6">
    <location>
        <begin position="945"/>
        <end position="988"/>
    </location>
</feature>
<feature type="region of interest" description="Disordered" evidence="6">
    <location>
        <begin position="1"/>
        <end position="66"/>
    </location>
</feature>
<dbReference type="EMBL" id="CATQJA010000767">
    <property type="protein sequence ID" value="CAJ0563978.1"/>
    <property type="molecule type" value="Genomic_DNA"/>
</dbReference>
<feature type="compositionally biased region" description="Basic and acidic residues" evidence="6">
    <location>
        <begin position="979"/>
        <end position="988"/>
    </location>
</feature>
<feature type="compositionally biased region" description="Basic and acidic residues" evidence="6">
    <location>
        <begin position="9"/>
        <end position="50"/>
    </location>
</feature>
<feature type="transmembrane region" description="Helical" evidence="7">
    <location>
        <begin position="788"/>
        <end position="807"/>
    </location>
</feature>
<evidence type="ECO:0000256" key="5">
    <source>
        <dbReference type="ARBA" id="ARBA00023136"/>
    </source>
</evidence>
<gene>
    <name evidence="9" type="ORF">MSPICULIGERA_LOCUS2678</name>
</gene>
<comment type="similarity">
    <text evidence="2">Belongs to the TMC family.</text>
</comment>
<dbReference type="GO" id="GO:0005886">
    <property type="term" value="C:plasma membrane"/>
    <property type="evidence" value="ECO:0007669"/>
    <property type="project" value="InterPro"/>
</dbReference>
<feature type="transmembrane region" description="Helical" evidence="7">
    <location>
        <begin position="637"/>
        <end position="657"/>
    </location>
</feature>
<comment type="subcellular location">
    <subcellularLocation>
        <location evidence="1">Membrane</location>
        <topology evidence="1">Multi-pass membrane protein</topology>
    </subcellularLocation>
</comment>
<evidence type="ECO:0000256" key="4">
    <source>
        <dbReference type="ARBA" id="ARBA00022989"/>
    </source>
</evidence>
<evidence type="ECO:0000259" key="8">
    <source>
        <dbReference type="Pfam" id="PF07810"/>
    </source>
</evidence>
<reference evidence="9" key="1">
    <citation type="submission" date="2023-06" db="EMBL/GenBank/DDBJ databases">
        <authorList>
            <person name="Delattre M."/>
        </authorList>
    </citation>
    <scope>NUCLEOTIDE SEQUENCE</scope>
    <source>
        <strain evidence="9">AF72</strain>
    </source>
</reference>
<feature type="compositionally biased region" description="Acidic residues" evidence="6">
    <location>
        <begin position="948"/>
        <end position="959"/>
    </location>
</feature>
<feature type="compositionally biased region" description="Acidic residues" evidence="6">
    <location>
        <begin position="895"/>
        <end position="905"/>
    </location>
</feature>
<accession>A0AA36FVK8</accession>
<protein>
    <recommendedName>
        <fullName evidence="8">TMC domain-containing protein</fullName>
    </recommendedName>
</protein>
<feature type="transmembrane region" description="Helical" evidence="7">
    <location>
        <begin position="269"/>
        <end position="288"/>
    </location>
</feature>
<dbReference type="InterPro" id="IPR038900">
    <property type="entry name" value="TMC"/>
</dbReference>
<feature type="transmembrane region" description="Helical" evidence="7">
    <location>
        <begin position="470"/>
        <end position="489"/>
    </location>
</feature>
<feature type="region of interest" description="Disordered" evidence="6">
    <location>
        <begin position="863"/>
        <end position="914"/>
    </location>
</feature>
<dbReference type="PANTHER" id="PTHR23302:SF65">
    <property type="entry name" value="TRANSMEMBRANE CHANNEL-LIKE PROTEIN 2"/>
    <property type="match status" value="1"/>
</dbReference>
<feature type="domain" description="TMC" evidence="8">
    <location>
        <begin position="620"/>
        <end position="721"/>
    </location>
</feature>
<evidence type="ECO:0000313" key="10">
    <source>
        <dbReference type="Proteomes" id="UP001177023"/>
    </source>
</evidence>
<dbReference type="Pfam" id="PF07810">
    <property type="entry name" value="TMC"/>
    <property type="match status" value="1"/>
</dbReference>
<evidence type="ECO:0000256" key="1">
    <source>
        <dbReference type="ARBA" id="ARBA00004141"/>
    </source>
</evidence>
<dbReference type="PANTHER" id="PTHR23302">
    <property type="entry name" value="TRANSMEMBRANE CHANNEL-RELATED"/>
    <property type="match status" value="1"/>
</dbReference>
<evidence type="ECO:0000256" key="2">
    <source>
        <dbReference type="ARBA" id="ARBA00006510"/>
    </source>
</evidence>
<feature type="transmembrane region" description="Helical" evidence="7">
    <location>
        <begin position="691"/>
        <end position="715"/>
    </location>
</feature>